<dbReference type="Proteomes" id="UP001523528">
    <property type="component" value="Unassembled WGS sequence"/>
</dbReference>
<reference evidence="1 2" key="1">
    <citation type="submission" date="2022-06" db="EMBL/GenBank/DDBJ databases">
        <title>Acetobacer genomes from food samples.</title>
        <authorList>
            <person name="Sombolestani A."/>
        </authorList>
    </citation>
    <scope>NUCLEOTIDE SEQUENCE [LARGE SCALE GENOMIC DNA]</scope>
    <source>
        <strain evidence="1 2">R-83285</strain>
    </source>
</reference>
<keyword evidence="2" id="KW-1185">Reference proteome</keyword>
<gene>
    <name evidence="1" type="ORF">NKW50_10215</name>
</gene>
<organism evidence="1 2">
    <name type="scientific">Acetobacter lambici</name>
    <dbReference type="NCBI Taxonomy" id="1332824"/>
    <lineage>
        <taxon>Bacteria</taxon>
        <taxon>Pseudomonadati</taxon>
        <taxon>Pseudomonadota</taxon>
        <taxon>Alphaproteobacteria</taxon>
        <taxon>Acetobacterales</taxon>
        <taxon>Acetobacteraceae</taxon>
        <taxon>Acetobacter</taxon>
    </lineage>
</organism>
<name>A0ABT1F1D3_9PROT</name>
<comment type="caution">
    <text evidence="1">The sequence shown here is derived from an EMBL/GenBank/DDBJ whole genome shotgun (WGS) entry which is preliminary data.</text>
</comment>
<evidence type="ECO:0000313" key="2">
    <source>
        <dbReference type="Proteomes" id="UP001523528"/>
    </source>
</evidence>
<dbReference type="EMBL" id="JAMYZZ010000018">
    <property type="protein sequence ID" value="MCP1258963.1"/>
    <property type="molecule type" value="Genomic_DNA"/>
</dbReference>
<evidence type="ECO:0000313" key="1">
    <source>
        <dbReference type="EMBL" id="MCP1258963.1"/>
    </source>
</evidence>
<sequence length="49" mass="5463">MLINPDGMMKNVDIDIQFRIAGCCEFVDELSGRGMCLMDADNWSMVYGG</sequence>
<accession>A0ABT1F1D3</accession>
<proteinExistence type="predicted"/>
<protein>
    <submittedName>
        <fullName evidence="1">Uncharacterized protein</fullName>
    </submittedName>
</protein>